<dbReference type="STRING" id="36166.T1GBA1"/>
<name>T1GBA1_MEGSC</name>
<keyword evidence="7" id="KW-0472">Membrane</keyword>
<evidence type="ECO:0000256" key="3">
    <source>
        <dbReference type="ARBA" id="ARBA00005985"/>
    </source>
</evidence>
<comment type="cofactor">
    <cofactor evidence="1">
        <name>Mg(2+)</name>
        <dbReference type="ChEBI" id="CHEBI:18420"/>
    </cofactor>
</comment>
<comment type="subcellular location">
    <subcellularLocation>
        <location evidence="2">Membrane</location>
        <topology evidence="2">Multi-pass membrane protein</topology>
    </subcellularLocation>
</comment>
<keyword evidence="5" id="KW-0812">Transmembrane</keyword>
<dbReference type="AlphaFoldDB" id="T1GBA1"/>
<keyword evidence="4" id="KW-0808">Transferase</keyword>
<evidence type="ECO:0000256" key="6">
    <source>
        <dbReference type="ARBA" id="ARBA00022989"/>
    </source>
</evidence>
<keyword evidence="9" id="KW-1185">Reference proteome</keyword>
<dbReference type="InterPro" id="IPR044878">
    <property type="entry name" value="UbiA_sf"/>
</dbReference>
<protein>
    <recommendedName>
        <fullName evidence="10">4-hydroxybenzoate polyprenyltransferase, mitochondrial</fullName>
    </recommendedName>
</protein>
<keyword evidence="6" id="KW-1133">Transmembrane helix</keyword>
<dbReference type="Gene3D" id="1.10.357.140">
    <property type="entry name" value="UbiA prenyltransferase"/>
    <property type="match status" value="1"/>
</dbReference>
<dbReference type="Pfam" id="PF01040">
    <property type="entry name" value="UbiA"/>
    <property type="match status" value="1"/>
</dbReference>
<dbReference type="Proteomes" id="UP000015102">
    <property type="component" value="Unassembled WGS sequence"/>
</dbReference>
<dbReference type="GO" id="GO:0016765">
    <property type="term" value="F:transferase activity, transferring alkyl or aryl (other than methyl) groups"/>
    <property type="evidence" value="ECO:0007669"/>
    <property type="project" value="InterPro"/>
</dbReference>
<dbReference type="HOGENOM" id="CLU_1464810_0_0_1"/>
<proteinExistence type="inferred from homology"/>
<accession>T1GBA1</accession>
<comment type="similarity">
    <text evidence="3">Belongs to the UbiA prenyltransferase family.</text>
</comment>
<dbReference type="InterPro" id="IPR039653">
    <property type="entry name" value="Prenyltransferase"/>
</dbReference>
<reference evidence="9" key="1">
    <citation type="submission" date="2013-02" db="EMBL/GenBank/DDBJ databases">
        <authorList>
            <person name="Hughes D."/>
        </authorList>
    </citation>
    <scope>NUCLEOTIDE SEQUENCE</scope>
    <source>
        <strain>Durham</strain>
        <strain evidence="9">NC isolate 2 -- Noor lab</strain>
    </source>
</reference>
<evidence type="ECO:0000256" key="5">
    <source>
        <dbReference type="ARBA" id="ARBA00022692"/>
    </source>
</evidence>
<evidence type="ECO:0000313" key="8">
    <source>
        <dbReference type="EnsemblMetazoa" id="MESCA000528-PA"/>
    </source>
</evidence>
<dbReference type="InterPro" id="IPR030470">
    <property type="entry name" value="UbiA_prenylTrfase_CS"/>
</dbReference>
<dbReference type="GO" id="GO:0005743">
    <property type="term" value="C:mitochondrial inner membrane"/>
    <property type="evidence" value="ECO:0007669"/>
    <property type="project" value="TreeGrafter"/>
</dbReference>
<sequence>MLALKACSRRLVSVTSYNVAGLKFNRKVLMTLNYDRYKRALNSLDIREISTSDKPNSLSKTSEILKNIKTATSPYAQLMRIDKPIGTYLLYWPCAWSISLSSQAGCWPDLYMLGLFATGALIMRGAGCTINDLWDKDIDKKVERTKDRPLASGQIKHMDAVYFLGGQLALGLLTLVQLNTNSILL</sequence>
<dbReference type="EMBL" id="CAQQ02012017">
    <property type="status" value="NOT_ANNOTATED_CDS"/>
    <property type="molecule type" value="Genomic_DNA"/>
</dbReference>
<evidence type="ECO:0000256" key="2">
    <source>
        <dbReference type="ARBA" id="ARBA00004141"/>
    </source>
</evidence>
<evidence type="ECO:0000313" key="9">
    <source>
        <dbReference type="Proteomes" id="UP000015102"/>
    </source>
</evidence>
<dbReference type="PANTHER" id="PTHR11048">
    <property type="entry name" value="PRENYLTRANSFERASES"/>
    <property type="match status" value="1"/>
</dbReference>
<organism evidence="8 9">
    <name type="scientific">Megaselia scalaris</name>
    <name type="common">Humpbacked fly</name>
    <name type="synonym">Phora scalaris</name>
    <dbReference type="NCBI Taxonomy" id="36166"/>
    <lineage>
        <taxon>Eukaryota</taxon>
        <taxon>Metazoa</taxon>
        <taxon>Ecdysozoa</taxon>
        <taxon>Arthropoda</taxon>
        <taxon>Hexapoda</taxon>
        <taxon>Insecta</taxon>
        <taxon>Pterygota</taxon>
        <taxon>Neoptera</taxon>
        <taxon>Endopterygota</taxon>
        <taxon>Diptera</taxon>
        <taxon>Brachycera</taxon>
        <taxon>Muscomorpha</taxon>
        <taxon>Platypezoidea</taxon>
        <taxon>Phoridae</taxon>
        <taxon>Megaseliini</taxon>
        <taxon>Megaselia</taxon>
    </lineage>
</organism>
<dbReference type="PROSITE" id="PS00943">
    <property type="entry name" value="UBIA"/>
    <property type="match status" value="1"/>
</dbReference>
<evidence type="ECO:0000256" key="4">
    <source>
        <dbReference type="ARBA" id="ARBA00022679"/>
    </source>
</evidence>
<dbReference type="InterPro" id="IPR000537">
    <property type="entry name" value="UbiA_prenyltransferase"/>
</dbReference>
<evidence type="ECO:0000256" key="7">
    <source>
        <dbReference type="ARBA" id="ARBA00023136"/>
    </source>
</evidence>
<dbReference type="EnsemblMetazoa" id="MESCA000528-RA">
    <property type="protein sequence ID" value="MESCA000528-PA"/>
    <property type="gene ID" value="MESCA000528"/>
</dbReference>
<evidence type="ECO:0000256" key="1">
    <source>
        <dbReference type="ARBA" id="ARBA00001946"/>
    </source>
</evidence>
<dbReference type="GO" id="GO:0006744">
    <property type="term" value="P:ubiquinone biosynthetic process"/>
    <property type="evidence" value="ECO:0007669"/>
    <property type="project" value="TreeGrafter"/>
</dbReference>
<reference evidence="8" key="2">
    <citation type="submission" date="2015-06" db="UniProtKB">
        <authorList>
            <consortium name="EnsemblMetazoa"/>
        </authorList>
    </citation>
    <scope>IDENTIFICATION</scope>
</reference>
<evidence type="ECO:0008006" key="10">
    <source>
        <dbReference type="Google" id="ProtNLM"/>
    </source>
</evidence>
<dbReference type="PANTHER" id="PTHR11048:SF28">
    <property type="entry name" value="4-HYDROXYBENZOATE POLYPRENYLTRANSFERASE, MITOCHONDRIAL"/>
    <property type="match status" value="1"/>
</dbReference>